<keyword evidence="2" id="KW-0378">Hydrolase</keyword>
<evidence type="ECO:0000313" key="3">
    <source>
        <dbReference type="Proteomes" id="UP000184251"/>
    </source>
</evidence>
<dbReference type="RefSeq" id="WP_073270482.1">
    <property type="nucleotide sequence ID" value="NZ_FQTU01000008.1"/>
</dbReference>
<dbReference type="Pfam" id="PF01471">
    <property type="entry name" value="PG_binding_1"/>
    <property type="match status" value="3"/>
</dbReference>
<evidence type="ECO:0000313" key="2">
    <source>
        <dbReference type="EMBL" id="SHE87328.1"/>
    </source>
</evidence>
<feature type="domain" description="Peptidoglycan binding-like" evidence="1">
    <location>
        <begin position="85"/>
        <end position="140"/>
    </location>
</feature>
<dbReference type="OrthoDB" id="529831at2"/>
<evidence type="ECO:0000259" key="1">
    <source>
        <dbReference type="Pfam" id="PF01471"/>
    </source>
</evidence>
<sequence length="281" mass="31685">MKSFKGIFLYCVILVFLLSLSASFEGMNIIENRLTGLSLSSDQMKLAFYDRYSLMEQLGDDGRSGNSDIGSDIEEGVEYTIGSSEDQVYEFQLILYYLDYLDEFPNGKFQETTKDAVSAYQGDKGFKATGVLDFETMTALQNEEIIYSLGKEGKEILRYQMILYYMDYLTQYPNGSFGEETASSVVRYQRDKGLEANGELDKVTRDSLFAESITYKVGKRGDAIKALQERLISLGYLDGQADGQYGNMTAQGVTRFQQENDLEETGNLDPETIARINQLSE</sequence>
<dbReference type="STRING" id="1120975.SAMN02746064_01390"/>
<dbReference type="GO" id="GO:0016787">
    <property type="term" value="F:hydrolase activity"/>
    <property type="evidence" value="ECO:0007669"/>
    <property type="project" value="UniProtKB-KW"/>
</dbReference>
<dbReference type="InterPro" id="IPR036365">
    <property type="entry name" value="PGBD-like_sf"/>
</dbReference>
<dbReference type="Gene3D" id="1.10.101.10">
    <property type="entry name" value="PGBD-like superfamily/PGBD"/>
    <property type="match status" value="3"/>
</dbReference>
<dbReference type="AlphaFoldDB" id="A0A1M4X1F2"/>
<feature type="domain" description="Peptidoglycan binding-like" evidence="1">
    <location>
        <begin position="153"/>
        <end position="208"/>
    </location>
</feature>
<name>A0A1M4X1F2_9FIRM</name>
<accession>A0A1M4X1F2</accession>
<reference evidence="2 3" key="1">
    <citation type="submission" date="2016-11" db="EMBL/GenBank/DDBJ databases">
        <authorList>
            <person name="Jaros S."/>
            <person name="Januszkiewicz K."/>
            <person name="Wedrychowicz H."/>
        </authorList>
    </citation>
    <scope>NUCLEOTIDE SEQUENCE [LARGE SCALE GENOMIC DNA]</scope>
    <source>
        <strain evidence="2 3">DSM 14828</strain>
    </source>
</reference>
<gene>
    <name evidence="2" type="ORF">SAMN02746064_01390</name>
</gene>
<dbReference type="SUPFAM" id="SSF47090">
    <property type="entry name" value="PGBD-like"/>
    <property type="match status" value="3"/>
</dbReference>
<dbReference type="EMBL" id="FQTU01000008">
    <property type="protein sequence ID" value="SHE87328.1"/>
    <property type="molecule type" value="Genomic_DNA"/>
</dbReference>
<dbReference type="InterPro" id="IPR036366">
    <property type="entry name" value="PGBDSf"/>
</dbReference>
<protein>
    <submittedName>
        <fullName evidence="2">Peptidoglycan-binding (PGRP) domain of peptidoglycan hydrolases-containing protein</fullName>
    </submittedName>
</protein>
<dbReference type="Proteomes" id="UP000184251">
    <property type="component" value="Unassembled WGS sequence"/>
</dbReference>
<dbReference type="InterPro" id="IPR002477">
    <property type="entry name" value="Peptidoglycan-bd-like"/>
</dbReference>
<feature type="domain" description="Peptidoglycan binding-like" evidence="1">
    <location>
        <begin position="220"/>
        <end position="275"/>
    </location>
</feature>
<proteinExistence type="predicted"/>
<organism evidence="2 3">
    <name type="scientific">Alkalibacter saccharofermentans DSM 14828</name>
    <dbReference type="NCBI Taxonomy" id="1120975"/>
    <lineage>
        <taxon>Bacteria</taxon>
        <taxon>Bacillati</taxon>
        <taxon>Bacillota</taxon>
        <taxon>Clostridia</taxon>
        <taxon>Eubacteriales</taxon>
        <taxon>Eubacteriaceae</taxon>
        <taxon>Alkalibacter</taxon>
    </lineage>
</organism>
<keyword evidence="3" id="KW-1185">Reference proteome</keyword>